<feature type="region of interest" description="Disordered" evidence="5">
    <location>
        <begin position="511"/>
        <end position="532"/>
    </location>
</feature>
<reference evidence="8" key="1">
    <citation type="submission" date="2018-05" db="EMBL/GenBank/DDBJ databases">
        <title>Draft genome sequence of Stemphylium lycopersici strain CIDEFI 213.</title>
        <authorList>
            <person name="Medina R."/>
            <person name="Franco M.E.E."/>
            <person name="Lucentini C.G."/>
            <person name="Saparrat M.C.N."/>
            <person name="Balatti P.A."/>
        </authorList>
    </citation>
    <scope>NUCLEOTIDE SEQUENCE [LARGE SCALE GENOMIC DNA]</scope>
    <source>
        <strain evidence="8">CIDEFI 213</strain>
    </source>
</reference>
<protein>
    <submittedName>
        <fullName evidence="7">Metal ion binding</fullName>
    </submittedName>
</protein>
<gene>
    <name evidence="7" type="ORF">DDE83_005363</name>
</gene>
<name>A0A364N254_STELY</name>
<organism evidence="7 8">
    <name type="scientific">Stemphylium lycopersici</name>
    <name type="common">Tomato gray leaf spot disease fungus</name>
    <name type="synonym">Thyrospora lycopersici</name>
    <dbReference type="NCBI Taxonomy" id="183478"/>
    <lineage>
        <taxon>Eukaryota</taxon>
        <taxon>Fungi</taxon>
        <taxon>Dikarya</taxon>
        <taxon>Ascomycota</taxon>
        <taxon>Pezizomycotina</taxon>
        <taxon>Dothideomycetes</taxon>
        <taxon>Pleosporomycetidae</taxon>
        <taxon>Pleosporales</taxon>
        <taxon>Pleosporineae</taxon>
        <taxon>Pleosporaceae</taxon>
        <taxon>Stemphylium</taxon>
    </lineage>
</organism>
<feature type="domain" description="C2H2-type" evidence="6">
    <location>
        <begin position="47"/>
        <end position="77"/>
    </location>
</feature>
<dbReference type="InterPro" id="IPR036770">
    <property type="entry name" value="Ankyrin_rpt-contain_sf"/>
</dbReference>
<dbReference type="EMBL" id="QGDH01000072">
    <property type="protein sequence ID" value="RAR09718.1"/>
    <property type="molecule type" value="Genomic_DNA"/>
</dbReference>
<evidence type="ECO:0000259" key="6">
    <source>
        <dbReference type="PROSITE" id="PS50157"/>
    </source>
</evidence>
<dbReference type="PROSITE" id="PS50088">
    <property type="entry name" value="ANK_REPEAT"/>
    <property type="match status" value="3"/>
</dbReference>
<dbReference type="SUPFAM" id="SSF48403">
    <property type="entry name" value="Ankyrin repeat"/>
    <property type="match status" value="1"/>
</dbReference>
<dbReference type="PROSITE" id="PS50157">
    <property type="entry name" value="ZINC_FINGER_C2H2_2"/>
    <property type="match status" value="2"/>
</dbReference>
<feature type="repeat" description="ANK" evidence="3">
    <location>
        <begin position="343"/>
        <end position="375"/>
    </location>
</feature>
<dbReference type="PANTHER" id="PTHR24198">
    <property type="entry name" value="ANKYRIN REPEAT AND PROTEIN KINASE DOMAIN-CONTAINING PROTEIN"/>
    <property type="match status" value="1"/>
</dbReference>
<comment type="caution">
    <text evidence="7">The sequence shown here is derived from an EMBL/GenBank/DDBJ whole genome shotgun (WGS) entry which is preliminary data.</text>
</comment>
<feature type="repeat" description="ANK" evidence="3">
    <location>
        <begin position="144"/>
        <end position="176"/>
    </location>
</feature>
<dbReference type="Gene3D" id="1.25.40.20">
    <property type="entry name" value="Ankyrin repeat-containing domain"/>
    <property type="match status" value="3"/>
</dbReference>
<dbReference type="STRING" id="183478.A0A364N254"/>
<proteinExistence type="predicted"/>
<keyword evidence="4" id="KW-0479">Metal-binding</keyword>
<keyword evidence="4" id="KW-0863">Zinc-finger</keyword>
<dbReference type="SMART" id="SM00355">
    <property type="entry name" value="ZnF_C2H2"/>
    <property type="match status" value="2"/>
</dbReference>
<feature type="repeat" description="ANK" evidence="3">
    <location>
        <begin position="309"/>
        <end position="333"/>
    </location>
</feature>
<feature type="compositionally biased region" description="Polar residues" evidence="5">
    <location>
        <begin position="514"/>
        <end position="532"/>
    </location>
</feature>
<dbReference type="Pfam" id="PF13637">
    <property type="entry name" value="Ank_4"/>
    <property type="match status" value="1"/>
</dbReference>
<sequence length="570" mass="63430">MSTETFSRHLKTHSKPYHCKSCPSGFALASDLARHAKSLHRVGNVQYRCHIEICQFTSNRKDNLKKHNKKYHAGAPLAANSDIAMAENTTTGPLNELVSCETASDNSNSLYIVSILMQAATSGDVTTLGSLLDAGVPLETRADDESTALHCAARAGQSKAAQYLLDRGAEMSANNAKGRLPVHEALLSRDLDTVRIFLRRTAKPELPGARQMFWDYLGRSNSYEVLELYMELLGEDFKAKDRAIIFHRAVCAGSETLVAALKGHPDIDLNQSLQDFKPIHYAARFGRESVVELLLDSEGVDEHIFTTISRMHTLHIAASYGQYKVLQLLLQHGDSDISCRDGYDMTPLQYAALNGHWRAVHILLEHAVCLNDRTSTPDLILHSTSVRTDLVRRLLDHADFGDPNVHQSRGNRRNLLHMLSNKGDCEVIEVLLAHKKVDVNAKDYFGYSPLILAAKNGRFEAVGLLLQHPDIDVNYKKSWGNGTALEYARLFGHQEIVELLLSHGAIDDRISEPSAATPTDNTSAAHDSNDTQSIALPLEYETDLNFDLDGVMYGIPDWKDFPEEEEEMFE</sequence>
<dbReference type="Gene3D" id="3.30.160.60">
    <property type="entry name" value="Classic Zinc Finger"/>
    <property type="match status" value="1"/>
</dbReference>
<dbReference type="AlphaFoldDB" id="A0A364N254"/>
<evidence type="ECO:0000256" key="4">
    <source>
        <dbReference type="PROSITE-ProRule" id="PRU00042"/>
    </source>
</evidence>
<dbReference type="PROSITE" id="PS50297">
    <property type="entry name" value="ANK_REP_REGION"/>
    <property type="match status" value="2"/>
</dbReference>
<dbReference type="GO" id="GO:0008270">
    <property type="term" value="F:zinc ion binding"/>
    <property type="evidence" value="ECO:0007669"/>
    <property type="project" value="UniProtKB-KW"/>
</dbReference>
<keyword evidence="8" id="KW-1185">Reference proteome</keyword>
<evidence type="ECO:0000313" key="7">
    <source>
        <dbReference type="EMBL" id="RAR09718.1"/>
    </source>
</evidence>
<dbReference type="Pfam" id="PF12796">
    <property type="entry name" value="Ank_2"/>
    <property type="match status" value="3"/>
</dbReference>
<dbReference type="PROSITE" id="PS00028">
    <property type="entry name" value="ZINC_FINGER_C2H2_1"/>
    <property type="match status" value="1"/>
</dbReference>
<accession>A0A364N254</accession>
<dbReference type="InterPro" id="IPR013087">
    <property type="entry name" value="Znf_C2H2_type"/>
</dbReference>
<dbReference type="Proteomes" id="UP000249619">
    <property type="component" value="Unassembled WGS sequence"/>
</dbReference>
<evidence type="ECO:0000256" key="3">
    <source>
        <dbReference type="PROSITE-ProRule" id="PRU00023"/>
    </source>
</evidence>
<dbReference type="PANTHER" id="PTHR24198:SF165">
    <property type="entry name" value="ANKYRIN REPEAT-CONTAINING PROTEIN-RELATED"/>
    <property type="match status" value="1"/>
</dbReference>
<dbReference type="SMART" id="SM00248">
    <property type="entry name" value="ANK"/>
    <property type="match status" value="10"/>
</dbReference>
<evidence type="ECO:0000256" key="2">
    <source>
        <dbReference type="ARBA" id="ARBA00023043"/>
    </source>
</evidence>
<keyword evidence="2 3" id="KW-0040">ANK repeat</keyword>
<keyword evidence="4" id="KW-0862">Zinc</keyword>
<dbReference type="InterPro" id="IPR002110">
    <property type="entry name" value="Ankyrin_rpt"/>
</dbReference>
<evidence type="ECO:0000256" key="5">
    <source>
        <dbReference type="SAM" id="MobiDB-lite"/>
    </source>
</evidence>
<keyword evidence="1" id="KW-0677">Repeat</keyword>
<feature type="domain" description="C2H2-type" evidence="6">
    <location>
        <begin position="17"/>
        <end position="40"/>
    </location>
</feature>
<evidence type="ECO:0000256" key="1">
    <source>
        <dbReference type="ARBA" id="ARBA00022737"/>
    </source>
</evidence>
<evidence type="ECO:0000313" key="8">
    <source>
        <dbReference type="Proteomes" id="UP000249619"/>
    </source>
</evidence>